<dbReference type="Pfam" id="PF00144">
    <property type="entry name" value="Beta-lactamase"/>
    <property type="match status" value="1"/>
</dbReference>
<dbReference type="SUPFAM" id="SSF56601">
    <property type="entry name" value="beta-lactamase/transpeptidase-like"/>
    <property type="match status" value="1"/>
</dbReference>
<name>A0A6I3Q6R6_9FIRM</name>
<protein>
    <submittedName>
        <fullName evidence="2">Serine hydrolase</fullName>
    </submittedName>
</protein>
<dbReference type="RefSeq" id="WP_155201136.1">
    <property type="nucleotide sequence ID" value="NZ_WMZL01000006.1"/>
</dbReference>
<dbReference type="EMBL" id="WMZR01000005">
    <property type="protein sequence ID" value="MTS51026.1"/>
    <property type="molecule type" value="Genomic_DNA"/>
</dbReference>
<evidence type="ECO:0000313" key="2">
    <source>
        <dbReference type="EMBL" id="MTS51026.1"/>
    </source>
</evidence>
<evidence type="ECO:0000259" key="1">
    <source>
        <dbReference type="Pfam" id="PF00144"/>
    </source>
</evidence>
<feature type="domain" description="Beta-lactamase-related" evidence="1">
    <location>
        <begin position="26"/>
        <end position="368"/>
    </location>
</feature>
<dbReference type="Gene3D" id="3.40.710.10">
    <property type="entry name" value="DD-peptidase/beta-lactamase superfamily"/>
    <property type="match status" value="1"/>
</dbReference>
<dbReference type="PANTHER" id="PTHR43283">
    <property type="entry name" value="BETA-LACTAMASE-RELATED"/>
    <property type="match status" value="1"/>
</dbReference>
<dbReference type="PANTHER" id="PTHR43283:SF3">
    <property type="entry name" value="BETA-LACTAMASE FAMILY PROTEIN (AFU_ORTHOLOGUE AFUA_5G07500)"/>
    <property type="match status" value="1"/>
</dbReference>
<dbReference type="AlphaFoldDB" id="A0A6I3Q6R6"/>
<gene>
    <name evidence="2" type="ORF">GMD52_05680</name>
</gene>
<comment type="caution">
    <text evidence="2">The sequence shown here is derived from an EMBL/GenBank/DDBJ whole genome shotgun (WGS) entry which is preliminary data.</text>
</comment>
<dbReference type="InterPro" id="IPR050789">
    <property type="entry name" value="Diverse_Enzym_Activities"/>
</dbReference>
<accession>A0A6I3Q6R6</accession>
<proteinExistence type="predicted"/>
<dbReference type="Proteomes" id="UP000449193">
    <property type="component" value="Unassembled WGS sequence"/>
</dbReference>
<dbReference type="GO" id="GO:0016787">
    <property type="term" value="F:hydrolase activity"/>
    <property type="evidence" value="ECO:0007669"/>
    <property type="project" value="UniProtKB-KW"/>
</dbReference>
<organism evidence="2 3">
    <name type="scientific">Ruthenibacterium lactatiformans</name>
    <dbReference type="NCBI Taxonomy" id="1550024"/>
    <lineage>
        <taxon>Bacteria</taxon>
        <taxon>Bacillati</taxon>
        <taxon>Bacillota</taxon>
        <taxon>Clostridia</taxon>
        <taxon>Eubacteriales</taxon>
        <taxon>Oscillospiraceae</taxon>
        <taxon>Ruthenibacterium</taxon>
    </lineage>
</organism>
<dbReference type="InterPro" id="IPR012338">
    <property type="entry name" value="Beta-lactam/transpept-like"/>
</dbReference>
<keyword evidence="2" id="KW-0378">Hydrolase</keyword>
<evidence type="ECO:0000313" key="3">
    <source>
        <dbReference type="Proteomes" id="UP000449193"/>
    </source>
</evidence>
<sequence>MNFNSLTEYLDSLESLYGIPYCDCAVACHHDIVFRHMTGHSDAEQKNPTNISVLYRLFSGTKISTAVAAMQLVERGKLNLYDELQKYLPEYSVMRVAENFDYHSVPTVWPRLDTPSHIAHNPIRIIDLLTMSAGFSYDTYSQSVIELSKATGCKASTRDCIRALAQMPLLYEPGEHWAYSLALDVLAVVVEVVSEMPYSDYLRQNIFAPLEADDFCFHPDEAMAPRLGHLYNKDRATGKLIDDDGGYSGSFSFSEAYESGGAGLITTVSAYCKLIDALSCGGEGYNGARILKPETVQLFMTPYTSGTTQEDFMYFRRGRRDYAYGLGVRVRVDKTGGRSPLGEFGWDGAAGSYFLVDPKNSLSIVYAQHVMGCIEAFDNIHPTVRDLVYEGMNL</sequence>
<reference evidence="2 3" key="1">
    <citation type="journal article" date="2019" name="Nat. Med.">
        <title>A library of human gut bacterial isolates paired with longitudinal multiomics data enables mechanistic microbiome research.</title>
        <authorList>
            <person name="Poyet M."/>
            <person name="Groussin M."/>
            <person name="Gibbons S.M."/>
            <person name="Avila-Pacheco J."/>
            <person name="Jiang X."/>
            <person name="Kearney S.M."/>
            <person name="Perrotta A.R."/>
            <person name="Berdy B."/>
            <person name="Zhao S."/>
            <person name="Lieberman T.D."/>
            <person name="Swanson P.K."/>
            <person name="Smith M."/>
            <person name="Roesemann S."/>
            <person name="Alexander J.E."/>
            <person name="Rich S.A."/>
            <person name="Livny J."/>
            <person name="Vlamakis H."/>
            <person name="Clish C."/>
            <person name="Bullock K."/>
            <person name="Deik A."/>
            <person name="Scott J."/>
            <person name="Pierce K.A."/>
            <person name="Xavier R.J."/>
            <person name="Alm E.J."/>
        </authorList>
    </citation>
    <scope>NUCLEOTIDE SEQUENCE [LARGE SCALE GENOMIC DNA]</scope>
    <source>
        <strain evidence="2 3">BIOML-A7</strain>
    </source>
</reference>
<dbReference type="InterPro" id="IPR001466">
    <property type="entry name" value="Beta-lactam-related"/>
</dbReference>